<dbReference type="RefSeq" id="WP_098504335.1">
    <property type="nucleotide sequence ID" value="NZ_PDJQ01000001.1"/>
</dbReference>
<dbReference type="InterPro" id="IPR053905">
    <property type="entry name" value="EF-G-like_DII"/>
</dbReference>
<accession>A0A2A9HGQ6</accession>
<dbReference type="InterPro" id="IPR044145">
    <property type="entry name" value="IF2_II"/>
</dbReference>
<evidence type="ECO:0000256" key="12">
    <source>
        <dbReference type="SAM" id="MobiDB-lite"/>
    </source>
</evidence>
<evidence type="ECO:0000256" key="4">
    <source>
        <dbReference type="ARBA" id="ARBA00022490"/>
    </source>
</evidence>
<sequence>MTAKSSSRTTVRIPDALTVKELADLLRVSPVEVIKRLMTNGVMAAQNQTIDYDTAAIVAVELGFEPELEAAAEPEPGAPLVEPEEEPDDPASLKPRPPVVTILGHVDHGKTSLLDAIRKTRVAAGEAGGITQHIGAYQVERDGQKITFIDTPGHAAFTAMRARGAQVTDIAVLVVAADDGVMPQTVEAINHAKAAGVPIIVAINKIDLPAANPDRVKQQLTEYGIVVEEYGGDTVCVPVSAATGQGIGDLLEAINLVAEISELKANPNRPASAVVIEAELDPHRGPIATVLVQRGTLRQGDAVVVGETSGKVRAMLDDTGKRVKEAGPSTPVVILGLEDVPEAGDRLRVVADEKVARQIVEERKRQREAQEQTQHARVNLDTLFNEISAGKLKELIIILKTDVRGTAEAIKGALERLSTPEVKLKIIHAATGPVTDNDVMLAEASNGIIIGFNTRVEPGAKKRAEAVGVEIRTYSIIYQLLEDIEKALQGMLEPVYKTVVDGHAEVRAVFKSSRVGQIAGCYVTDGVVRRGSLARVLRGKEEVWKGRCEGLKRFQDDVREVQAGYECGIVISGFDKFQVGDVIEFYHEERVS</sequence>
<dbReference type="Pfam" id="PF03144">
    <property type="entry name" value="GTP_EFTU_D2"/>
    <property type="match status" value="1"/>
</dbReference>
<dbReference type="Gene3D" id="3.40.50.300">
    <property type="entry name" value="P-loop containing nucleotide triphosphate hydrolases"/>
    <property type="match status" value="1"/>
</dbReference>
<evidence type="ECO:0000256" key="10">
    <source>
        <dbReference type="HAMAP-Rule" id="MF_00100"/>
    </source>
</evidence>
<dbReference type="InterPro" id="IPR027417">
    <property type="entry name" value="P-loop_NTPase"/>
</dbReference>
<feature type="domain" description="Tr-type G" evidence="13">
    <location>
        <begin position="95"/>
        <end position="262"/>
    </location>
</feature>
<dbReference type="InterPro" id="IPR009000">
    <property type="entry name" value="Transl_B-barrel_sf"/>
</dbReference>
<comment type="caution">
    <text evidence="14">The sequence shown here is derived from an EMBL/GenBank/DDBJ whole genome shotgun (WGS) entry which is preliminary data.</text>
</comment>
<dbReference type="AlphaFoldDB" id="A0A2A9HGQ6"/>
<dbReference type="PANTHER" id="PTHR43381">
    <property type="entry name" value="TRANSLATION INITIATION FACTOR IF-2-RELATED"/>
    <property type="match status" value="1"/>
</dbReference>
<dbReference type="Pfam" id="PF11987">
    <property type="entry name" value="IF-2"/>
    <property type="match status" value="1"/>
</dbReference>
<keyword evidence="15" id="KW-1185">Reference proteome</keyword>
<feature type="region of interest" description="Disordered" evidence="12">
    <location>
        <begin position="71"/>
        <end position="95"/>
    </location>
</feature>
<evidence type="ECO:0000313" key="15">
    <source>
        <dbReference type="Proteomes" id="UP000223071"/>
    </source>
</evidence>
<dbReference type="CDD" id="cd01887">
    <property type="entry name" value="IF2_eIF5B"/>
    <property type="match status" value="1"/>
</dbReference>
<keyword evidence="8 10" id="KW-0342">GTP-binding</keyword>
<evidence type="ECO:0000256" key="7">
    <source>
        <dbReference type="ARBA" id="ARBA00022917"/>
    </source>
</evidence>
<comment type="similarity">
    <text evidence="2 10 11">Belongs to the TRAFAC class translation factor GTPase superfamily. Classic translation factor GTPase family. IF-2 subfamily.</text>
</comment>
<evidence type="ECO:0000313" key="14">
    <source>
        <dbReference type="EMBL" id="PFG74988.1"/>
    </source>
</evidence>
<evidence type="ECO:0000256" key="5">
    <source>
        <dbReference type="ARBA" id="ARBA00022540"/>
    </source>
</evidence>
<keyword evidence="4 10" id="KW-0963">Cytoplasm</keyword>
<comment type="subcellular location">
    <subcellularLocation>
        <location evidence="1 10">Cytoplasm</location>
    </subcellularLocation>
</comment>
<dbReference type="InterPro" id="IPR000178">
    <property type="entry name" value="TF_IF2_bacterial-like"/>
</dbReference>
<evidence type="ECO:0000256" key="3">
    <source>
        <dbReference type="ARBA" id="ARBA00020675"/>
    </source>
</evidence>
<dbReference type="InterPro" id="IPR000795">
    <property type="entry name" value="T_Tr_GTP-bd_dom"/>
</dbReference>
<dbReference type="Pfam" id="PF04760">
    <property type="entry name" value="IF2_N"/>
    <property type="match status" value="1"/>
</dbReference>
<dbReference type="FunFam" id="2.40.30.10:FF:000008">
    <property type="entry name" value="Translation initiation factor IF-2"/>
    <property type="match status" value="1"/>
</dbReference>
<dbReference type="InterPro" id="IPR036925">
    <property type="entry name" value="TIF_IF2_dom3_sf"/>
</dbReference>
<dbReference type="SUPFAM" id="SSF52540">
    <property type="entry name" value="P-loop containing nucleoside triphosphate hydrolases"/>
    <property type="match status" value="1"/>
</dbReference>
<dbReference type="GO" id="GO:0003743">
    <property type="term" value="F:translation initiation factor activity"/>
    <property type="evidence" value="ECO:0007669"/>
    <property type="project" value="UniProtKB-UniRule"/>
</dbReference>
<gene>
    <name evidence="10" type="primary">infB</name>
    <name evidence="14" type="ORF">A9A59_2245</name>
</gene>
<feature type="binding site" evidence="10">
    <location>
        <begin position="104"/>
        <end position="111"/>
    </location>
    <ligand>
        <name>GTP</name>
        <dbReference type="ChEBI" id="CHEBI:37565"/>
    </ligand>
</feature>
<dbReference type="Pfam" id="PF22042">
    <property type="entry name" value="EF-G_D2"/>
    <property type="match status" value="1"/>
</dbReference>
<dbReference type="FunFam" id="3.40.50.300:FF:000019">
    <property type="entry name" value="Translation initiation factor IF-2"/>
    <property type="match status" value="1"/>
</dbReference>
<keyword evidence="7 10" id="KW-0648">Protein biosynthesis</keyword>
<dbReference type="InterPro" id="IPR005225">
    <property type="entry name" value="Small_GTP-bd"/>
</dbReference>
<evidence type="ECO:0000256" key="9">
    <source>
        <dbReference type="ARBA" id="ARBA00025162"/>
    </source>
</evidence>
<dbReference type="Proteomes" id="UP000223071">
    <property type="component" value="Unassembled WGS sequence"/>
</dbReference>
<feature type="region of interest" description="G-domain" evidence="10">
    <location>
        <begin position="98"/>
        <end position="246"/>
    </location>
</feature>
<dbReference type="PROSITE" id="PS51722">
    <property type="entry name" value="G_TR_2"/>
    <property type="match status" value="1"/>
</dbReference>
<dbReference type="InterPro" id="IPR006847">
    <property type="entry name" value="IF2_N"/>
</dbReference>
<keyword evidence="6 10" id="KW-0547">Nucleotide-binding</keyword>
<dbReference type="CDD" id="cd03692">
    <property type="entry name" value="mtIF2_IVc"/>
    <property type="match status" value="1"/>
</dbReference>
<protein>
    <recommendedName>
        <fullName evidence="3 10">Translation initiation factor IF-2</fullName>
    </recommendedName>
</protein>
<evidence type="ECO:0000256" key="11">
    <source>
        <dbReference type="RuleBase" id="RU000644"/>
    </source>
</evidence>
<dbReference type="InterPro" id="IPR023115">
    <property type="entry name" value="TIF_IF2_dom3"/>
</dbReference>
<dbReference type="FunFam" id="3.40.50.10050:FF:000001">
    <property type="entry name" value="Translation initiation factor IF-2"/>
    <property type="match status" value="1"/>
</dbReference>
<dbReference type="NCBIfam" id="TIGR00231">
    <property type="entry name" value="small_GTP"/>
    <property type="match status" value="1"/>
</dbReference>
<dbReference type="FunFam" id="2.40.30.10:FF:000054">
    <property type="entry name" value="Translation initiation factor IF-2"/>
    <property type="match status" value="1"/>
</dbReference>
<keyword evidence="5 10" id="KW-0396">Initiation factor</keyword>
<evidence type="ECO:0000256" key="2">
    <source>
        <dbReference type="ARBA" id="ARBA00007733"/>
    </source>
</evidence>
<dbReference type="Gene3D" id="3.40.50.10050">
    <property type="entry name" value="Translation initiation factor IF- 2, domain 3"/>
    <property type="match status" value="1"/>
</dbReference>
<dbReference type="CDD" id="cd03702">
    <property type="entry name" value="IF2_mtIF2_II"/>
    <property type="match status" value="1"/>
</dbReference>
<name>A0A2A9HGQ6_TEPT2</name>
<dbReference type="GO" id="GO:0005829">
    <property type="term" value="C:cytosol"/>
    <property type="evidence" value="ECO:0007669"/>
    <property type="project" value="TreeGrafter"/>
</dbReference>
<feature type="binding site" evidence="10">
    <location>
        <begin position="204"/>
        <end position="207"/>
    </location>
    <ligand>
        <name>GTP</name>
        <dbReference type="ChEBI" id="CHEBI:37565"/>
    </ligand>
</feature>
<dbReference type="HAMAP" id="MF_00100_B">
    <property type="entry name" value="IF_2_B"/>
    <property type="match status" value="1"/>
</dbReference>
<dbReference type="GO" id="GO:0003924">
    <property type="term" value="F:GTPase activity"/>
    <property type="evidence" value="ECO:0007669"/>
    <property type="project" value="UniProtKB-UniRule"/>
</dbReference>
<evidence type="ECO:0000256" key="1">
    <source>
        <dbReference type="ARBA" id="ARBA00004496"/>
    </source>
</evidence>
<evidence type="ECO:0000259" key="13">
    <source>
        <dbReference type="PROSITE" id="PS51722"/>
    </source>
</evidence>
<dbReference type="PANTHER" id="PTHR43381:SF5">
    <property type="entry name" value="TR-TYPE G DOMAIN-CONTAINING PROTEIN"/>
    <property type="match status" value="1"/>
</dbReference>
<dbReference type="InterPro" id="IPR015760">
    <property type="entry name" value="TIF_IF2"/>
</dbReference>
<dbReference type="SUPFAM" id="SSF50447">
    <property type="entry name" value="Translation proteins"/>
    <property type="match status" value="2"/>
</dbReference>
<comment type="function">
    <text evidence="9 10 11">One of the essential components for the initiation of protein synthesis. Protects formylmethionyl-tRNA from spontaneous hydrolysis and promotes its binding to the 30S ribosomal subunits. Also involved in the hydrolysis of GTP during the formation of the 70S ribosomal complex.</text>
</comment>
<feature type="binding site" evidence="10">
    <location>
        <begin position="150"/>
        <end position="154"/>
    </location>
    <ligand>
        <name>GTP</name>
        <dbReference type="ChEBI" id="CHEBI:37565"/>
    </ligand>
</feature>
<dbReference type="InterPro" id="IPR004161">
    <property type="entry name" value="EFTu-like_2"/>
</dbReference>
<dbReference type="NCBIfam" id="TIGR00487">
    <property type="entry name" value="IF-2"/>
    <property type="match status" value="1"/>
</dbReference>
<dbReference type="EMBL" id="PDJQ01000001">
    <property type="protein sequence ID" value="PFG74988.1"/>
    <property type="molecule type" value="Genomic_DNA"/>
</dbReference>
<evidence type="ECO:0000256" key="8">
    <source>
        <dbReference type="ARBA" id="ARBA00023134"/>
    </source>
</evidence>
<dbReference type="SUPFAM" id="SSF52156">
    <property type="entry name" value="Initiation factor IF2/eIF5b, domain 3"/>
    <property type="match status" value="1"/>
</dbReference>
<dbReference type="Pfam" id="PF00009">
    <property type="entry name" value="GTP_EFTU"/>
    <property type="match status" value="1"/>
</dbReference>
<reference evidence="14 15" key="1">
    <citation type="submission" date="2017-09" db="EMBL/GenBank/DDBJ databases">
        <title>Sequencing the genomes of two abundant thermophiles in Great Basin hot springs: Thermocrinis jamiesonii and novel Chloroflexi Thermoflexus hugenholtzii.</title>
        <authorList>
            <person name="Hedlund B."/>
        </authorList>
    </citation>
    <scope>NUCLEOTIDE SEQUENCE [LARGE SCALE GENOMIC DNA]</scope>
    <source>
        <strain evidence="14 15">G233</strain>
    </source>
</reference>
<dbReference type="GO" id="GO:0005525">
    <property type="term" value="F:GTP binding"/>
    <property type="evidence" value="ECO:0007669"/>
    <property type="project" value="UniProtKB-KW"/>
</dbReference>
<dbReference type="Gene3D" id="2.40.30.10">
    <property type="entry name" value="Translation factors"/>
    <property type="match status" value="2"/>
</dbReference>
<proteinExistence type="inferred from homology"/>
<evidence type="ECO:0000256" key="6">
    <source>
        <dbReference type="ARBA" id="ARBA00022741"/>
    </source>
</evidence>
<organism evidence="14 15">
    <name type="scientific">Tepidiforma thermophila (strain KCTC 52669 / CGMCC 1.13589 / G233)</name>
    <dbReference type="NCBI Taxonomy" id="2761530"/>
    <lineage>
        <taxon>Bacteria</taxon>
        <taxon>Bacillati</taxon>
        <taxon>Chloroflexota</taxon>
        <taxon>Tepidiformia</taxon>
        <taxon>Tepidiformales</taxon>
        <taxon>Tepidiformaceae</taxon>
        <taxon>Tepidiforma</taxon>
    </lineage>
</organism>